<dbReference type="InterPro" id="IPR000620">
    <property type="entry name" value="EamA_dom"/>
</dbReference>
<feature type="domain" description="EamA" evidence="3">
    <location>
        <begin position="4"/>
        <end position="135"/>
    </location>
</feature>
<dbReference type="Pfam" id="PF00892">
    <property type="entry name" value="EamA"/>
    <property type="match status" value="1"/>
</dbReference>
<dbReference type="RefSeq" id="WP_133769232.1">
    <property type="nucleotide sequence ID" value="NZ_SNZR01000011.1"/>
</dbReference>
<name>A0A4R7CC20_9HYPH</name>
<organism evidence="4 5">
    <name type="scientific">Enterovirga rhinocerotis</name>
    <dbReference type="NCBI Taxonomy" id="1339210"/>
    <lineage>
        <taxon>Bacteria</taxon>
        <taxon>Pseudomonadati</taxon>
        <taxon>Pseudomonadota</taxon>
        <taxon>Alphaproteobacteria</taxon>
        <taxon>Hyphomicrobiales</taxon>
        <taxon>Methylobacteriaceae</taxon>
        <taxon>Enterovirga</taxon>
    </lineage>
</organism>
<evidence type="ECO:0000259" key="3">
    <source>
        <dbReference type="Pfam" id="PF00892"/>
    </source>
</evidence>
<keyword evidence="2" id="KW-1133">Transmembrane helix</keyword>
<dbReference type="Proteomes" id="UP000295122">
    <property type="component" value="Unassembled WGS sequence"/>
</dbReference>
<dbReference type="AlphaFoldDB" id="A0A4R7CC20"/>
<dbReference type="SUPFAM" id="SSF103481">
    <property type="entry name" value="Multidrug resistance efflux transporter EmrE"/>
    <property type="match status" value="1"/>
</dbReference>
<dbReference type="OrthoDB" id="7842999at2"/>
<feature type="transmembrane region" description="Helical" evidence="2">
    <location>
        <begin position="92"/>
        <end position="112"/>
    </location>
</feature>
<feature type="compositionally biased region" description="Basic and acidic residues" evidence="1">
    <location>
        <begin position="226"/>
        <end position="239"/>
    </location>
</feature>
<dbReference type="InterPro" id="IPR037185">
    <property type="entry name" value="EmrE-like"/>
</dbReference>
<feature type="transmembrane region" description="Helical" evidence="2">
    <location>
        <begin position="118"/>
        <end position="136"/>
    </location>
</feature>
<evidence type="ECO:0000313" key="5">
    <source>
        <dbReference type="Proteomes" id="UP000295122"/>
    </source>
</evidence>
<proteinExistence type="predicted"/>
<dbReference type="GO" id="GO:0016020">
    <property type="term" value="C:membrane"/>
    <property type="evidence" value="ECO:0007669"/>
    <property type="project" value="InterPro"/>
</dbReference>
<feature type="region of interest" description="Disordered" evidence="1">
    <location>
        <begin position="226"/>
        <end position="311"/>
    </location>
</feature>
<feature type="transmembrane region" description="Helical" evidence="2">
    <location>
        <begin position="143"/>
        <end position="162"/>
    </location>
</feature>
<keyword evidence="2" id="KW-0472">Membrane</keyword>
<keyword evidence="2" id="KW-0812">Transmembrane</keyword>
<feature type="compositionally biased region" description="Basic residues" evidence="1">
    <location>
        <begin position="261"/>
        <end position="280"/>
    </location>
</feature>
<feature type="transmembrane region" description="Helical" evidence="2">
    <location>
        <begin position="58"/>
        <end position="80"/>
    </location>
</feature>
<accession>A0A4R7CC20</accession>
<sequence length="311" mass="33363">MDAVVLSLVAGFLIALGHVLARFGLGTLTPLRGAGISVPSAALCFLLLSPVFMDVGLWNWRVLPIFVAVGCVFPAVVTLLNFESNRRVGPSLTAALTNFTPVFAVLGAVVVLGEVPRAHQVLALAVILAGMALLLWKPERLLGTLPLLAIAVPIGAGALRGATQAAVKYGQLSWPDPYASTMIGYVASAVVILAVKAALEKGFRPPPRERGTLWFMAAGLVNGNLRPRDLRRPRPRPDGARGASRRQLSALRGDPQPDRHRHDRRSARLHRHRDHDRRYRPAAGVLRGPARPRTPTLPWRGRVAGEAGGVG</sequence>
<reference evidence="4 5" key="1">
    <citation type="submission" date="2019-03" db="EMBL/GenBank/DDBJ databases">
        <title>Genomic Encyclopedia of Type Strains, Phase IV (KMG-IV): sequencing the most valuable type-strain genomes for metagenomic binning, comparative biology and taxonomic classification.</title>
        <authorList>
            <person name="Goeker M."/>
        </authorList>
    </citation>
    <scope>NUCLEOTIDE SEQUENCE [LARGE SCALE GENOMIC DNA]</scope>
    <source>
        <strain evidence="4 5">DSM 25903</strain>
    </source>
</reference>
<comment type="caution">
    <text evidence="4">The sequence shown here is derived from an EMBL/GenBank/DDBJ whole genome shotgun (WGS) entry which is preliminary data.</text>
</comment>
<feature type="transmembrane region" description="Helical" evidence="2">
    <location>
        <begin position="182"/>
        <end position="199"/>
    </location>
</feature>
<evidence type="ECO:0000256" key="2">
    <source>
        <dbReference type="SAM" id="Phobius"/>
    </source>
</evidence>
<dbReference type="EMBL" id="SNZR01000011">
    <property type="protein sequence ID" value="TDR94327.1"/>
    <property type="molecule type" value="Genomic_DNA"/>
</dbReference>
<protein>
    <submittedName>
        <fullName evidence="4">Drug/metabolite transporter (DMT)-like permease</fullName>
    </submittedName>
</protein>
<gene>
    <name evidence="4" type="ORF">EV668_1612</name>
</gene>
<evidence type="ECO:0000313" key="4">
    <source>
        <dbReference type="EMBL" id="TDR94327.1"/>
    </source>
</evidence>
<keyword evidence="5" id="KW-1185">Reference proteome</keyword>
<evidence type="ECO:0000256" key="1">
    <source>
        <dbReference type="SAM" id="MobiDB-lite"/>
    </source>
</evidence>